<dbReference type="EMBL" id="FNIT01000009">
    <property type="protein sequence ID" value="SDO63528.1"/>
    <property type="molecule type" value="Genomic_DNA"/>
</dbReference>
<reference evidence="2 3" key="1">
    <citation type="submission" date="2016-10" db="EMBL/GenBank/DDBJ databases">
        <authorList>
            <person name="de Groot N.N."/>
        </authorList>
    </citation>
    <scope>NUCLEOTIDE SEQUENCE [LARGE SCALE GENOMIC DNA]</scope>
    <source>
        <strain evidence="3">L7-484,KACC 16230,DSM 25025</strain>
    </source>
</reference>
<accession>A0A1H0L5M0</accession>
<protein>
    <submittedName>
        <fullName evidence="2">Transporter family-2 protein</fullName>
    </submittedName>
</protein>
<gene>
    <name evidence="2" type="ORF">SAMN05192530_10953</name>
</gene>
<keyword evidence="1" id="KW-1133">Transmembrane helix</keyword>
<evidence type="ECO:0000313" key="2">
    <source>
        <dbReference type="EMBL" id="SDO63528.1"/>
    </source>
</evidence>
<organism evidence="2 3">
    <name type="scientific">Aureimonas jatrophae</name>
    <dbReference type="NCBI Taxonomy" id="1166073"/>
    <lineage>
        <taxon>Bacteria</taxon>
        <taxon>Pseudomonadati</taxon>
        <taxon>Pseudomonadota</taxon>
        <taxon>Alphaproteobacteria</taxon>
        <taxon>Hyphomicrobiales</taxon>
        <taxon>Aurantimonadaceae</taxon>
        <taxon>Aureimonas</taxon>
    </lineage>
</organism>
<dbReference type="AlphaFoldDB" id="A0A1H0L5M0"/>
<evidence type="ECO:0000313" key="3">
    <source>
        <dbReference type="Proteomes" id="UP000198793"/>
    </source>
</evidence>
<name>A0A1H0L5M0_9HYPH</name>
<proteinExistence type="predicted"/>
<dbReference type="GO" id="GO:0005886">
    <property type="term" value="C:plasma membrane"/>
    <property type="evidence" value="ECO:0007669"/>
    <property type="project" value="TreeGrafter"/>
</dbReference>
<dbReference type="PANTHER" id="PTHR34821">
    <property type="entry name" value="INNER MEMBRANE PROTEIN YDCZ"/>
    <property type="match status" value="1"/>
</dbReference>
<dbReference type="InterPro" id="IPR006750">
    <property type="entry name" value="YdcZ"/>
</dbReference>
<feature type="transmembrane region" description="Helical" evidence="1">
    <location>
        <begin position="136"/>
        <end position="153"/>
    </location>
</feature>
<feature type="transmembrane region" description="Helical" evidence="1">
    <location>
        <begin position="72"/>
        <end position="92"/>
    </location>
</feature>
<feature type="transmembrane region" description="Helical" evidence="1">
    <location>
        <begin position="98"/>
        <end position="116"/>
    </location>
</feature>
<dbReference type="STRING" id="1166073.SAMN05192530_10953"/>
<evidence type="ECO:0000256" key="1">
    <source>
        <dbReference type="SAM" id="Phobius"/>
    </source>
</evidence>
<feature type="transmembrane region" description="Helical" evidence="1">
    <location>
        <begin position="34"/>
        <end position="51"/>
    </location>
</feature>
<dbReference type="Pfam" id="PF04657">
    <property type="entry name" value="DMT_YdcZ"/>
    <property type="match status" value="1"/>
</dbReference>
<dbReference type="Proteomes" id="UP000198793">
    <property type="component" value="Unassembled WGS sequence"/>
</dbReference>
<sequence length="155" mass="15509">MAIGAALGTGALLTVMVQLNGALGAAAGPVFSSWAAHGTGTLAAILFLVLLRGRRAATPQGDAARPRARAPLWAYAGGLSGALTVIITSQAVNSGLGLAGTLALGLLGQVVFALLADRFGWFGLPARRPDRRDGAALLLILSGSALIILFAGAEP</sequence>
<keyword evidence="1" id="KW-0812">Transmembrane</keyword>
<dbReference type="PANTHER" id="PTHR34821:SF2">
    <property type="entry name" value="INNER MEMBRANE PROTEIN YDCZ"/>
    <property type="match status" value="1"/>
</dbReference>
<keyword evidence="1" id="KW-0472">Membrane</keyword>
<keyword evidence="3" id="KW-1185">Reference proteome</keyword>
<dbReference type="RefSeq" id="WP_280140078.1">
    <property type="nucleotide sequence ID" value="NZ_FNIT01000009.1"/>
</dbReference>